<name>A0A244ETF0_PSESX</name>
<accession>A0A244ETF0</accession>
<evidence type="ECO:0000313" key="2">
    <source>
        <dbReference type="Proteomes" id="UP000195128"/>
    </source>
</evidence>
<sequence>MSHNSSYRRSAFYKGPDKPVDLASARRAWERTCPRKLYFGWYIFSGCSGPFANKFAPTAFGQNQKRTCVQRGALAR</sequence>
<organism evidence="1 2">
    <name type="scientific">Pseudomonas syringae</name>
    <dbReference type="NCBI Taxonomy" id="317"/>
    <lineage>
        <taxon>Bacteria</taxon>
        <taxon>Pseudomonadati</taxon>
        <taxon>Pseudomonadota</taxon>
        <taxon>Gammaproteobacteria</taxon>
        <taxon>Pseudomonadales</taxon>
        <taxon>Pseudomonadaceae</taxon>
        <taxon>Pseudomonas</taxon>
    </lineage>
</organism>
<protein>
    <submittedName>
        <fullName evidence="1">Uncharacterized protein</fullName>
    </submittedName>
</protein>
<dbReference type="AlphaFoldDB" id="A0A244ETF0"/>
<dbReference type="EMBL" id="MTSA01000006">
    <property type="protein sequence ID" value="OUM07698.1"/>
    <property type="molecule type" value="Genomic_DNA"/>
</dbReference>
<evidence type="ECO:0000313" key="1">
    <source>
        <dbReference type="EMBL" id="OUM07698.1"/>
    </source>
</evidence>
<comment type="caution">
    <text evidence="1">The sequence shown here is derived from an EMBL/GenBank/DDBJ whole genome shotgun (WGS) entry which is preliminary data.</text>
</comment>
<reference evidence="1 2" key="1">
    <citation type="submission" date="2017-01" db="EMBL/GenBank/DDBJ databases">
        <authorList>
            <person name="Mah S.A."/>
            <person name="Swanson W.J."/>
            <person name="Moy G.W."/>
            <person name="Vacquier V.D."/>
        </authorList>
    </citation>
    <scope>NUCLEOTIDE SEQUENCE [LARGE SCALE GENOMIC DNA]</scope>
    <source>
        <strain evidence="1">PDD-32b-74</strain>
    </source>
</reference>
<proteinExistence type="predicted"/>
<dbReference type="Proteomes" id="UP000195128">
    <property type="component" value="Unassembled WGS sequence"/>
</dbReference>
<gene>
    <name evidence="1" type="ORF">BW686_09610</name>
</gene>